<dbReference type="EMBL" id="JACHNB010000001">
    <property type="protein sequence ID" value="MBB4743681.1"/>
    <property type="molecule type" value="Genomic_DNA"/>
</dbReference>
<evidence type="ECO:0000256" key="4">
    <source>
        <dbReference type="SAM" id="MobiDB-lite"/>
    </source>
</evidence>
<dbReference type="GO" id="GO:0085020">
    <property type="term" value="P:protein K6-linked ubiquitination"/>
    <property type="evidence" value="ECO:0007669"/>
    <property type="project" value="TreeGrafter"/>
</dbReference>
<gene>
    <name evidence="5" type="ORF">BJY16_007140</name>
</gene>
<feature type="repeat" description="ANK" evidence="3">
    <location>
        <begin position="436"/>
        <end position="468"/>
    </location>
</feature>
<evidence type="ECO:0000256" key="3">
    <source>
        <dbReference type="PROSITE-ProRule" id="PRU00023"/>
    </source>
</evidence>
<dbReference type="Gene3D" id="1.25.40.20">
    <property type="entry name" value="Ankyrin repeat-containing domain"/>
    <property type="match status" value="1"/>
</dbReference>
<dbReference type="AlphaFoldDB" id="A0A7W7H488"/>
<keyword evidence="6" id="KW-1185">Reference proteome</keyword>
<accession>A0A7W7H488</accession>
<name>A0A7W7H488_9ACTN</name>
<organism evidence="5 6">
    <name type="scientific">Actinoplanes octamycinicus</name>
    <dbReference type="NCBI Taxonomy" id="135948"/>
    <lineage>
        <taxon>Bacteria</taxon>
        <taxon>Bacillati</taxon>
        <taxon>Actinomycetota</taxon>
        <taxon>Actinomycetes</taxon>
        <taxon>Micromonosporales</taxon>
        <taxon>Micromonosporaceae</taxon>
        <taxon>Actinoplanes</taxon>
    </lineage>
</organism>
<evidence type="ECO:0000313" key="6">
    <source>
        <dbReference type="Proteomes" id="UP000546162"/>
    </source>
</evidence>
<protein>
    <recommendedName>
        <fullName evidence="7">Ankyrin repeat protein</fullName>
    </recommendedName>
</protein>
<dbReference type="InterPro" id="IPR002110">
    <property type="entry name" value="Ankyrin_rpt"/>
</dbReference>
<dbReference type="PROSITE" id="PS50088">
    <property type="entry name" value="ANK_REPEAT"/>
    <property type="match status" value="2"/>
</dbReference>
<dbReference type="PROSITE" id="PS50297">
    <property type="entry name" value="ANK_REP_REGION"/>
    <property type="match status" value="1"/>
</dbReference>
<dbReference type="RefSeq" id="WP_185043940.1">
    <property type="nucleotide sequence ID" value="NZ_BAABFG010000005.1"/>
</dbReference>
<dbReference type="PANTHER" id="PTHR24171">
    <property type="entry name" value="ANKYRIN REPEAT DOMAIN-CONTAINING PROTEIN 39-RELATED"/>
    <property type="match status" value="1"/>
</dbReference>
<keyword evidence="2 3" id="KW-0040">ANK repeat</keyword>
<dbReference type="GO" id="GO:0004842">
    <property type="term" value="F:ubiquitin-protein transferase activity"/>
    <property type="evidence" value="ECO:0007669"/>
    <property type="project" value="TreeGrafter"/>
</dbReference>
<dbReference type="SUPFAM" id="SSF48403">
    <property type="entry name" value="Ankyrin repeat"/>
    <property type="match status" value="1"/>
</dbReference>
<dbReference type="Proteomes" id="UP000546162">
    <property type="component" value="Unassembled WGS sequence"/>
</dbReference>
<keyword evidence="1" id="KW-0677">Repeat</keyword>
<reference evidence="5 6" key="1">
    <citation type="submission" date="2020-08" db="EMBL/GenBank/DDBJ databases">
        <title>Sequencing the genomes of 1000 actinobacteria strains.</title>
        <authorList>
            <person name="Klenk H.-P."/>
        </authorList>
    </citation>
    <scope>NUCLEOTIDE SEQUENCE [LARGE SCALE GENOMIC DNA]</scope>
    <source>
        <strain evidence="5 6">DSM 45809</strain>
    </source>
</reference>
<evidence type="ECO:0000313" key="5">
    <source>
        <dbReference type="EMBL" id="MBB4743681.1"/>
    </source>
</evidence>
<proteinExistence type="predicted"/>
<feature type="repeat" description="ANK" evidence="3">
    <location>
        <begin position="469"/>
        <end position="501"/>
    </location>
</feature>
<evidence type="ECO:0008006" key="7">
    <source>
        <dbReference type="Google" id="ProtNLM"/>
    </source>
</evidence>
<dbReference type="Pfam" id="PF12796">
    <property type="entry name" value="Ank_2"/>
    <property type="match status" value="1"/>
</dbReference>
<evidence type="ECO:0000256" key="2">
    <source>
        <dbReference type="ARBA" id="ARBA00023043"/>
    </source>
</evidence>
<evidence type="ECO:0000256" key="1">
    <source>
        <dbReference type="ARBA" id="ARBA00022737"/>
    </source>
</evidence>
<feature type="region of interest" description="Disordered" evidence="4">
    <location>
        <begin position="496"/>
        <end position="524"/>
    </location>
</feature>
<dbReference type="PANTHER" id="PTHR24171:SF8">
    <property type="entry name" value="BRCA1-ASSOCIATED RING DOMAIN PROTEIN 1"/>
    <property type="match status" value="1"/>
</dbReference>
<dbReference type="SMART" id="SM00248">
    <property type="entry name" value="ANK"/>
    <property type="match status" value="2"/>
</dbReference>
<dbReference type="InterPro" id="IPR036770">
    <property type="entry name" value="Ankyrin_rpt-contain_sf"/>
</dbReference>
<sequence>MDPERERDRDRYARLLDRATPAGMIRDATAARLAGDWRAACAAAGVDVHLDLREVAGTFGVDAAAMIEADLAGLAPDYLRRHLPRLEGLAFEPGVLAVLSRWPLPLRDPGRRAGTPILAVSLPAGPDRRQRLHLRVIGSGSLPERWLDLPDWAWHAGAVAERRWAYGASASRLPWHPADPTRPSPDPDRASEFEQLLAATDLAGVADRYRSAGVVVEQRDRQDWIPHALLRMHDRLPLLVAEARRLEYRYGELVRDRATGEVALPAAGWYSPGLVVRADGSVAVAGGVWSTPATRGGPVAFGVAAPLDAALLRWGLLGPDELHPLAHEALFPGRAQDWRPVLHDPFTILRVRCGGEWHLVEVAGARLSTPRHGEAADGTAIGCAAARAAFRTGKKPVPKEIRKLRQRIFARAFHGDTDAVLTDLAAGLDPALRDGRGRSLLHLVGYLDHERVLPALLTAGLSLDERDAEGRTPLHVAALAGAEGAMAALIAAGADPEARDPDGLTASDVLSGHAAAEAHRNARR</sequence>
<comment type="caution">
    <text evidence="5">The sequence shown here is derived from an EMBL/GenBank/DDBJ whole genome shotgun (WGS) entry which is preliminary data.</text>
</comment>